<gene>
    <name evidence="1" type="ORF">BOO71_0014677</name>
</gene>
<protein>
    <submittedName>
        <fullName evidence="1">Uncharacterized protein</fullName>
    </submittedName>
</protein>
<dbReference type="EMBL" id="MSTI01000178">
    <property type="protein sequence ID" value="OLV15480.1"/>
    <property type="molecule type" value="Genomic_DNA"/>
</dbReference>
<organism evidence="1 2">
    <name type="scientific">Deinococcus marmoris</name>
    <dbReference type="NCBI Taxonomy" id="249408"/>
    <lineage>
        <taxon>Bacteria</taxon>
        <taxon>Thermotogati</taxon>
        <taxon>Deinococcota</taxon>
        <taxon>Deinococci</taxon>
        <taxon>Deinococcales</taxon>
        <taxon>Deinococcaceae</taxon>
        <taxon>Deinococcus</taxon>
    </lineage>
</organism>
<name>A0A1U7NRD5_9DEIO</name>
<dbReference type="Proteomes" id="UP000186607">
    <property type="component" value="Unassembled WGS sequence"/>
</dbReference>
<sequence length="53" mass="6191">MENVGCFETYRAIRAASQEGYGYTVAEISDDHVEIEDDRGRMLYLITWTREDN</sequence>
<evidence type="ECO:0000313" key="1">
    <source>
        <dbReference type="EMBL" id="OLV15480.1"/>
    </source>
</evidence>
<proteinExistence type="predicted"/>
<accession>A0A1U7NRD5</accession>
<comment type="caution">
    <text evidence="1">The sequence shown here is derived from an EMBL/GenBank/DDBJ whole genome shotgun (WGS) entry which is preliminary data.</text>
</comment>
<dbReference type="STRING" id="249408.BOO71_0014677"/>
<keyword evidence="2" id="KW-1185">Reference proteome</keyword>
<dbReference type="AlphaFoldDB" id="A0A1U7NRD5"/>
<evidence type="ECO:0000313" key="2">
    <source>
        <dbReference type="Proteomes" id="UP000186607"/>
    </source>
</evidence>
<reference evidence="1 2" key="1">
    <citation type="submission" date="2017-01" db="EMBL/GenBank/DDBJ databases">
        <title>Genome Analysis of Deinococcus marmoris KOPRI26562.</title>
        <authorList>
            <person name="Kim J.H."/>
            <person name="Oh H.-M."/>
        </authorList>
    </citation>
    <scope>NUCLEOTIDE SEQUENCE [LARGE SCALE GENOMIC DNA]</scope>
    <source>
        <strain evidence="1 2">KOPRI26562</strain>
    </source>
</reference>